<feature type="region of interest" description="Disordered" evidence="1">
    <location>
        <begin position="141"/>
        <end position="198"/>
    </location>
</feature>
<evidence type="ECO:0000256" key="1">
    <source>
        <dbReference type="SAM" id="MobiDB-lite"/>
    </source>
</evidence>
<proteinExistence type="predicted"/>
<accession>A0ABS7G2H7</accession>
<organism evidence="2 3">
    <name type="scientific">Actinomadura parmotrematis</name>
    <dbReference type="NCBI Taxonomy" id="2864039"/>
    <lineage>
        <taxon>Bacteria</taxon>
        <taxon>Bacillati</taxon>
        <taxon>Actinomycetota</taxon>
        <taxon>Actinomycetes</taxon>
        <taxon>Streptosporangiales</taxon>
        <taxon>Thermomonosporaceae</taxon>
        <taxon>Actinomadura</taxon>
    </lineage>
</organism>
<comment type="caution">
    <text evidence="2">The sequence shown here is derived from an EMBL/GenBank/DDBJ whole genome shotgun (WGS) entry which is preliminary data.</text>
</comment>
<dbReference type="Proteomes" id="UP000774570">
    <property type="component" value="Unassembled WGS sequence"/>
</dbReference>
<feature type="compositionally biased region" description="Pro residues" evidence="1">
    <location>
        <begin position="171"/>
        <end position="181"/>
    </location>
</feature>
<reference evidence="2 3" key="1">
    <citation type="submission" date="2021-07" db="EMBL/GenBank/DDBJ databases">
        <title>Actinomadura sp. PM05-2 isolated from lichen.</title>
        <authorList>
            <person name="Somphong A."/>
            <person name="Phongsopitanun W."/>
            <person name="Tanasupawat S."/>
            <person name="Peongsungnone V."/>
        </authorList>
    </citation>
    <scope>NUCLEOTIDE SEQUENCE [LARGE SCALE GENOMIC DNA]</scope>
    <source>
        <strain evidence="2 3">PM05-2</strain>
    </source>
</reference>
<keyword evidence="3" id="KW-1185">Reference proteome</keyword>
<evidence type="ECO:0000313" key="3">
    <source>
        <dbReference type="Proteomes" id="UP000774570"/>
    </source>
</evidence>
<gene>
    <name evidence="2" type="ORF">K1Y72_28920</name>
</gene>
<dbReference type="EMBL" id="JAIBOA010000023">
    <property type="protein sequence ID" value="MBW8486420.1"/>
    <property type="molecule type" value="Genomic_DNA"/>
</dbReference>
<dbReference type="RefSeq" id="WP_220169657.1">
    <property type="nucleotide sequence ID" value="NZ_JAIBOA010000023.1"/>
</dbReference>
<name>A0ABS7G2H7_9ACTN</name>
<sequence length="236" mass="24350">MPARTDGGALRGGAPRAVWLTSETDPQAVSARSVAADLVRAGRPAHLVWNPATGETVQLLPATRAGLALDGPAGTEGRVQVQIVVVGYARAPFTAVPFAGLEPITRWLDSWDVARRWPAGPPLPSPQSYHAARDRRSWARGGHFGASQVPGTGRPDPGAVDARRITGPDTPVAPIPLPRPLPGREAPGRDTPGREAAGLRLARPVTAVHAAVGQPGGPPVGPPLPGPVPEPASSRS</sequence>
<protein>
    <submittedName>
        <fullName evidence="2">Uncharacterized protein</fullName>
    </submittedName>
</protein>
<evidence type="ECO:0000313" key="2">
    <source>
        <dbReference type="EMBL" id="MBW8486420.1"/>
    </source>
</evidence>
<feature type="compositionally biased region" description="Pro residues" evidence="1">
    <location>
        <begin position="216"/>
        <end position="230"/>
    </location>
</feature>
<feature type="region of interest" description="Disordered" evidence="1">
    <location>
        <begin position="210"/>
        <end position="236"/>
    </location>
</feature>